<dbReference type="AlphaFoldDB" id="A7B2G4"/>
<reference evidence="2 3" key="1">
    <citation type="submission" date="2007-04" db="EMBL/GenBank/DDBJ databases">
        <authorList>
            <person name="Fulton L."/>
            <person name="Clifton S."/>
            <person name="Fulton B."/>
            <person name="Xu J."/>
            <person name="Minx P."/>
            <person name="Pepin K.H."/>
            <person name="Johnson M."/>
            <person name="Thiruvilangam P."/>
            <person name="Bhonagiri V."/>
            <person name="Nash W.E."/>
            <person name="Mardis E.R."/>
            <person name="Wilson R.K."/>
        </authorList>
    </citation>
    <scope>NUCLEOTIDE SEQUENCE [LARGE SCALE GENOMIC DNA]</scope>
    <source>
        <strain evidence="2 3">ATCC 29149</strain>
    </source>
</reference>
<protein>
    <recommendedName>
        <fullName evidence="4">ROK family protein</fullName>
    </recommendedName>
</protein>
<dbReference type="EMBL" id="AAYG02000012">
    <property type="protein sequence ID" value="EDN77935.1"/>
    <property type="molecule type" value="Genomic_DNA"/>
</dbReference>
<dbReference type="InterPro" id="IPR000600">
    <property type="entry name" value="ROK"/>
</dbReference>
<evidence type="ECO:0008006" key="4">
    <source>
        <dbReference type="Google" id="ProtNLM"/>
    </source>
</evidence>
<evidence type="ECO:0000313" key="3">
    <source>
        <dbReference type="Proteomes" id="UP000004410"/>
    </source>
</evidence>
<dbReference type="PANTHER" id="PTHR18964:SF170">
    <property type="entry name" value="SUGAR KINASE"/>
    <property type="match status" value="1"/>
</dbReference>
<name>A7B2G4_MEDG7</name>
<dbReference type="eggNOG" id="COG1940">
    <property type="taxonomic scope" value="Bacteria"/>
</dbReference>
<comment type="similarity">
    <text evidence="1">Belongs to the ROK (NagC/XylR) family.</text>
</comment>
<proteinExistence type="inferred from homology"/>
<dbReference type="Gene3D" id="3.30.420.40">
    <property type="match status" value="2"/>
</dbReference>
<dbReference type="PaxDb" id="411470-RUMGNA_01742"/>
<evidence type="ECO:0000256" key="1">
    <source>
        <dbReference type="ARBA" id="ARBA00006479"/>
    </source>
</evidence>
<dbReference type="SUPFAM" id="SSF53067">
    <property type="entry name" value="Actin-like ATPase domain"/>
    <property type="match status" value="1"/>
</dbReference>
<reference evidence="2 3" key="2">
    <citation type="submission" date="2007-06" db="EMBL/GenBank/DDBJ databases">
        <title>Draft genome sequence of Ruminococcus gnavus (ATCC 29149).</title>
        <authorList>
            <person name="Sudarsanam P."/>
            <person name="Ley R."/>
            <person name="Guruge J."/>
            <person name="Turnbaugh P.J."/>
            <person name="Mahowald M."/>
            <person name="Liep D."/>
            <person name="Gordon J."/>
        </authorList>
    </citation>
    <scope>NUCLEOTIDE SEQUENCE [LARGE SCALE GENOMIC DNA]</scope>
    <source>
        <strain evidence="2 3">ATCC 29149</strain>
    </source>
</reference>
<evidence type="ECO:0000313" key="2">
    <source>
        <dbReference type="EMBL" id="EDN77935.1"/>
    </source>
</evidence>
<organism evidence="2 3">
    <name type="scientific">Mediterraneibacter gnavus (strain ATCC 29149 / DSM 114966 / JCM 6515 / VPI C7-9)</name>
    <name type="common">Ruminococcus gnavus</name>
    <dbReference type="NCBI Taxonomy" id="411470"/>
    <lineage>
        <taxon>Bacteria</taxon>
        <taxon>Bacillati</taxon>
        <taxon>Bacillota</taxon>
        <taxon>Clostridia</taxon>
        <taxon>Lachnospirales</taxon>
        <taxon>Lachnospiraceae</taxon>
        <taxon>Mediterraneibacter</taxon>
    </lineage>
</organism>
<dbReference type="InterPro" id="IPR043129">
    <property type="entry name" value="ATPase_NBD"/>
</dbReference>
<dbReference type="CDD" id="cd24152">
    <property type="entry name" value="ASKHA_NBD_ROK-like"/>
    <property type="match status" value="1"/>
</dbReference>
<dbReference type="Proteomes" id="UP000004410">
    <property type="component" value="Unassembled WGS sequence"/>
</dbReference>
<gene>
    <name evidence="2" type="ORF">RUMGNA_01742</name>
</gene>
<comment type="caution">
    <text evidence="2">The sequence shown here is derived from an EMBL/GenBank/DDBJ whole genome shotgun (WGS) entry which is preliminary data.</text>
</comment>
<dbReference type="PANTHER" id="PTHR18964">
    <property type="entry name" value="ROK (REPRESSOR, ORF, KINASE) FAMILY"/>
    <property type="match status" value="1"/>
</dbReference>
<accession>A7B2G4</accession>
<dbReference type="Pfam" id="PF00480">
    <property type="entry name" value="ROK"/>
    <property type="match status" value="1"/>
</dbReference>
<sequence>MDSKGEGKMKKYLVIDAGGTAVKYALMNESAKILERGKFPTPGYVDHTLEDFLQRLDVVVEKYQKQIEGIAVSMPGMLDSRKGYCVTGGMLAYFSEVPVVQLLEQRYKLPVTIENDGKCAALAEKWKGSLKDCRNGAVVVLGTGVGGGIIIDHKLYRGGHFTAGEYSYILTDQKRSEEAKGYWGMANGAETLAQKAAFYTGEDPEKLDGIQIFDRANKGEEAVLKALKEFTDTLAVQIYNLNVILDLDVVAIGGGISKQPLLLEYLNRSMNELMEHHPIRKITPYVPKPEITNCKFYNDANLIGALYHYGVLKEGRVEE</sequence>